<evidence type="ECO:0000313" key="1">
    <source>
        <dbReference type="EMBL" id="QGY45208.1"/>
    </source>
</evidence>
<evidence type="ECO:0000313" key="2">
    <source>
        <dbReference type="Proteomes" id="UP000428260"/>
    </source>
</evidence>
<reference evidence="1 2" key="1">
    <citation type="submission" date="2019-11" db="EMBL/GenBank/DDBJ databases">
        <authorList>
            <person name="Zheng R.K."/>
            <person name="Sun C.M."/>
        </authorList>
    </citation>
    <scope>NUCLEOTIDE SEQUENCE [LARGE SCALE GENOMIC DNA]</scope>
    <source>
        <strain evidence="1 2">WC007</strain>
    </source>
</reference>
<dbReference type="RefSeq" id="WP_158868264.1">
    <property type="nucleotide sequence ID" value="NZ_CP046401.1"/>
</dbReference>
<gene>
    <name evidence="1" type="ORF">GM418_16460</name>
</gene>
<keyword evidence="2" id="KW-1185">Reference proteome</keyword>
<name>A0A6I6JVS4_9BACT</name>
<protein>
    <recommendedName>
        <fullName evidence="3">DUF839 domain-containing protein</fullName>
    </recommendedName>
</protein>
<accession>A0A6I6JVS4</accession>
<proteinExistence type="predicted"/>
<evidence type="ECO:0008006" key="3">
    <source>
        <dbReference type="Google" id="ProtNLM"/>
    </source>
</evidence>
<dbReference type="EMBL" id="CP046401">
    <property type="protein sequence ID" value="QGY45208.1"/>
    <property type="molecule type" value="Genomic_DNA"/>
</dbReference>
<organism evidence="1 2">
    <name type="scientific">Maribellus comscasis</name>
    <dbReference type="NCBI Taxonomy" id="2681766"/>
    <lineage>
        <taxon>Bacteria</taxon>
        <taxon>Pseudomonadati</taxon>
        <taxon>Bacteroidota</taxon>
        <taxon>Bacteroidia</taxon>
        <taxon>Marinilabiliales</taxon>
        <taxon>Prolixibacteraceae</taxon>
        <taxon>Maribellus</taxon>
    </lineage>
</organism>
<dbReference type="Proteomes" id="UP000428260">
    <property type="component" value="Chromosome"/>
</dbReference>
<dbReference type="SUPFAM" id="SSF82171">
    <property type="entry name" value="DPP6 N-terminal domain-like"/>
    <property type="match status" value="1"/>
</dbReference>
<sequence length="423" mass="46922">MKRRDFIHTTALGSIAILGLPAPAIHNSASFSTSVRQITNGPLHHLFGYIGQSLTIPWNSTGKRLLTLSTPFIYHLPDGGEPAGVCLVHLDKPEGKYYKIEKVDESLGWNPQQGTMFYWNPDNAANQFLFNDRDKKTGKVFTVLFDISLNKRVHEYKFNDTPVGNSGVCPKGKTFLAINYARMARLRAVTGYKGATDWTEGVRAPKDDGIFKIDIQSGKKDLLVSFATLEAELQKKGFDTGGESLFINHTLWNRDGNLFCFFVRAGWSGTGKEKRTNVFCTMNSDGTGLHVGRQFIGGHPEWGIGQNMIGRIGDNQVIFDIIGEKIVGKIGTPEAILNPEGDISLSPDGNWFVNGSAKNGKNFYNIVRLKDGEWTRSEGIDKGEYSGDVRIDSAPRWNRENNQILVQGITVDGTEQLFIITVK</sequence>
<dbReference type="AlphaFoldDB" id="A0A6I6JVS4"/>
<dbReference type="KEGG" id="mcos:GM418_16460"/>